<dbReference type="Gene3D" id="1.10.287.1490">
    <property type="match status" value="1"/>
</dbReference>
<keyword evidence="3" id="KW-1133">Transmembrane helix</keyword>
<evidence type="ECO:0000313" key="4">
    <source>
        <dbReference type="EMBL" id="AYV76609.1"/>
    </source>
</evidence>
<keyword evidence="3" id="KW-0472">Membrane</keyword>
<dbReference type="CDD" id="cd22823">
    <property type="entry name" value="Gal_Rha_Lectin"/>
    <property type="match status" value="1"/>
</dbReference>
<sequence length="524" mass="58796">MNNDSINNYHIGMMIVVVIIILVIIWFLYKIFSENIEGFQGGSRGSGSRGSRGSGGSGGSSSLGNSGSMNLRSGNVQRGTVLNRSGMPNIPNMPNLQNRSNGLNGPNEMSIMPVTQQDRPLFGQDRNKNLPGMDERKRSIEKNQQLLNEKVDSIVNMREKPERSFIPEPLNANGSDAYIPDKLTDCISQVDRYKNLFSTLRHEKQDAINERNQYQRTIVDQDARINTLRNQNNSISGMYNDSELLLQSCNIRLNNAEEEVVDFGNKYATVEQEIDGYRTKFMTVEDRLSDNIGKYNQLLANYGQCNSDIFSSEGRELTQRINYQNCYNKLTALEQKIGNNVTNYKQALDDLRIQNSSLSSLNSEYANQIYGMEEEINDLKSSFTILSENNNNCQENNQTLIEDVDYLEENQINQPNIIGQPRPTVQIIPTPPLPLTSRGGIKIRASLYGNNCPASTVNPDVTNRIGSICNGRKACWIPINDNTFGQMYRDTSCTNRAFTVDWECGGNVNTSTSIDGNTIRLSCQ</sequence>
<feature type="compositionally biased region" description="Gly residues" evidence="2">
    <location>
        <begin position="40"/>
        <end position="61"/>
    </location>
</feature>
<name>A0A3G4ZT43_9VIRU</name>
<feature type="region of interest" description="Disordered" evidence="2">
    <location>
        <begin position="40"/>
        <end position="102"/>
    </location>
</feature>
<keyword evidence="3" id="KW-0812">Transmembrane</keyword>
<evidence type="ECO:0000256" key="2">
    <source>
        <dbReference type="SAM" id="MobiDB-lite"/>
    </source>
</evidence>
<dbReference type="EMBL" id="MK071987">
    <property type="protein sequence ID" value="AYV76609.1"/>
    <property type="molecule type" value="Genomic_DNA"/>
</dbReference>
<organism evidence="4">
    <name type="scientific">Terrestrivirus sp</name>
    <dbReference type="NCBI Taxonomy" id="2487775"/>
    <lineage>
        <taxon>Viruses</taxon>
        <taxon>Varidnaviria</taxon>
        <taxon>Bamfordvirae</taxon>
        <taxon>Nucleocytoviricota</taxon>
        <taxon>Megaviricetes</taxon>
        <taxon>Imitervirales</taxon>
        <taxon>Mimiviridae</taxon>
        <taxon>Klosneuvirinae</taxon>
    </lineage>
</organism>
<feature type="compositionally biased region" description="Low complexity" evidence="2">
    <location>
        <begin position="62"/>
        <end position="74"/>
    </location>
</feature>
<feature type="compositionally biased region" description="Polar residues" evidence="2">
    <location>
        <begin position="92"/>
        <end position="102"/>
    </location>
</feature>
<feature type="transmembrane region" description="Helical" evidence="3">
    <location>
        <begin position="12"/>
        <end position="29"/>
    </location>
</feature>
<protein>
    <submittedName>
        <fullName evidence="4">Uncharacterized protein</fullName>
    </submittedName>
</protein>
<accession>A0A3G4ZT43</accession>
<keyword evidence="1" id="KW-0175">Coiled coil</keyword>
<evidence type="ECO:0000256" key="3">
    <source>
        <dbReference type="SAM" id="Phobius"/>
    </source>
</evidence>
<feature type="coiled-coil region" evidence="1">
    <location>
        <begin position="190"/>
        <end position="273"/>
    </location>
</feature>
<evidence type="ECO:0000256" key="1">
    <source>
        <dbReference type="SAM" id="Coils"/>
    </source>
</evidence>
<proteinExistence type="predicted"/>
<gene>
    <name evidence="4" type="ORF">Terrestrivirus9_46</name>
</gene>
<reference evidence="4" key="1">
    <citation type="submission" date="2018-10" db="EMBL/GenBank/DDBJ databases">
        <title>Hidden diversity of soil giant viruses.</title>
        <authorList>
            <person name="Schulz F."/>
            <person name="Alteio L."/>
            <person name="Goudeau D."/>
            <person name="Ryan E.M."/>
            <person name="Malmstrom R.R."/>
            <person name="Blanchard J."/>
            <person name="Woyke T."/>
        </authorList>
    </citation>
    <scope>NUCLEOTIDE SEQUENCE</scope>
    <source>
        <strain evidence="4">TEV1</strain>
    </source>
</reference>